<comment type="caution">
    <text evidence="1">The sequence shown here is derived from an EMBL/GenBank/DDBJ whole genome shotgun (WGS) entry which is preliminary data.</text>
</comment>
<dbReference type="Proteomes" id="UP000827872">
    <property type="component" value="Linkage Group LG07"/>
</dbReference>
<organism evidence="1 2">
    <name type="scientific">Sphaerodactylus townsendi</name>
    <dbReference type="NCBI Taxonomy" id="933632"/>
    <lineage>
        <taxon>Eukaryota</taxon>
        <taxon>Metazoa</taxon>
        <taxon>Chordata</taxon>
        <taxon>Craniata</taxon>
        <taxon>Vertebrata</taxon>
        <taxon>Euteleostomi</taxon>
        <taxon>Lepidosauria</taxon>
        <taxon>Squamata</taxon>
        <taxon>Bifurcata</taxon>
        <taxon>Gekkota</taxon>
        <taxon>Sphaerodactylidae</taxon>
        <taxon>Sphaerodactylus</taxon>
    </lineage>
</organism>
<dbReference type="EMBL" id="CM037620">
    <property type="protein sequence ID" value="KAH7995858.1"/>
    <property type="molecule type" value="Genomic_DNA"/>
</dbReference>
<evidence type="ECO:0000313" key="1">
    <source>
        <dbReference type="EMBL" id="KAH7995858.1"/>
    </source>
</evidence>
<gene>
    <name evidence="1" type="primary">CHD1L_1</name>
    <name evidence="1" type="ORF">K3G42_028940</name>
</gene>
<proteinExistence type="predicted"/>
<protein>
    <submittedName>
        <fullName evidence="1">Chromodomain-helicase-DNA-binding protein 1-like</fullName>
    </submittedName>
</protein>
<accession>A0ACB8ETL6</accession>
<keyword evidence="2" id="KW-1185">Reference proteome</keyword>
<name>A0ACB8ETL6_9SAUR</name>
<sequence>MTLCLRDAAFLKSFNWACLVVDEAHRLKNQESLLHRVLSKFSVNFTLLLTGTPIQNSLQELYALLTFIEPDVFPETQVEEFVGRYHGIEKHSKAADELHAVLQPFLLRRAKSEVAAELPKKMEVVLHHGMSAVQRKLYKAILMKDPGAFENDTGKKMKLQNILIQLRKCVAHPYLFDGVEPEPFAIGDHLIDVSGKLSLLDKLLSFLHTGGHRVLLFSQMTRMLDILQDYLDYRGYSYERLDGSVRGEERHLAIKNFGTQPIFVFLLSTRAGEPELWGQSA</sequence>
<evidence type="ECO:0000313" key="2">
    <source>
        <dbReference type="Proteomes" id="UP000827872"/>
    </source>
</evidence>
<reference evidence="1" key="1">
    <citation type="submission" date="2021-08" db="EMBL/GenBank/DDBJ databases">
        <title>The first chromosome-level gecko genome reveals the dynamic sex chromosomes of Neotropical dwarf geckos (Sphaerodactylidae: Sphaerodactylus).</title>
        <authorList>
            <person name="Pinto B.J."/>
            <person name="Keating S.E."/>
            <person name="Gamble T."/>
        </authorList>
    </citation>
    <scope>NUCLEOTIDE SEQUENCE</scope>
    <source>
        <strain evidence="1">TG3544</strain>
    </source>
</reference>